<feature type="transmembrane region" description="Helical" evidence="2">
    <location>
        <begin position="136"/>
        <end position="159"/>
    </location>
</feature>
<evidence type="ECO:0000313" key="3">
    <source>
        <dbReference type="EMBL" id="CAI2362888.1"/>
    </source>
</evidence>
<comment type="caution">
    <text evidence="3">The sequence shown here is derived from an EMBL/GenBank/DDBJ whole genome shotgun (WGS) entry which is preliminary data.</text>
</comment>
<dbReference type="GO" id="GO:0042910">
    <property type="term" value="F:xenobiotic transmembrane transporter activity"/>
    <property type="evidence" value="ECO:0007669"/>
    <property type="project" value="InterPro"/>
</dbReference>
<feature type="transmembrane region" description="Helical" evidence="2">
    <location>
        <begin position="205"/>
        <end position="224"/>
    </location>
</feature>
<feature type="transmembrane region" description="Helical" evidence="2">
    <location>
        <begin position="230"/>
        <end position="250"/>
    </location>
</feature>
<dbReference type="InterPro" id="IPR002528">
    <property type="entry name" value="MATE_fam"/>
</dbReference>
<dbReference type="GO" id="GO:0016020">
    <property type="term" value="C:membrane"/>
    <property type="evidence" value="ECO:0007669"/>
    <property type="project" value="InterPro"/>
</dbReference>
<dbReference type="EMBL" id="CAMPGE010004047">
    <property type="protein sequence ID" value="CAI2362888.1"/>
    <property type="molecule type" value="Genomic_DNA"/>
</dbReference>
<dbReference type="Proteomes" id="UP001295684">
    <property type="component" value="Unassembled WGS sequence"/>
</dbReference>
<feature type="transmembrane region" description="Helical" evidence="2">
    <location>
        <begin position="392"/>
        <end position="412"/>
    </location>
</feature>
<dbReference type="GO" id="GO:0015297">
    <property type="term" value="F:antiporter activity"/>
    <property type="evidence" value="ECO:0007669"/>
    <property type="project" value="InterPro"/>
</dbReference>
<keyword evidence="2" id="KW-1133">Transmembrane helix</keyword>
<keyword evidence="2" id="KW-0812">Transmembrane</keyword>
<feature type="transmembrane region" description="Helical" evidence="2">
    <location>
        <begin position="349"/>
        <end position="372"/>
    </location>
</feature>
<dbReference type="NCBIfam" id="TIGR00797">
    <property type="entry name" value="matE"/>
    <property type="match status" value="1"/>
</dbReference>
<sequence>MDLEENNHDVSGEGYDMHPETEVSTTYTQVKIKNTTTEDEDYISLFEATKTLAKASVTCAGGLLCRRTTEIFNYMMLGRLGDPELVSGAGLGNSTISITLIAVGLGMTGAIETLASRAFGRGKNYLAGCYYTRAQVILTLILVPICLLLWYLTPVLIFLGQEVQVSIYAGNYARAMIPGTFMFVQTEALRKFLVAQGQYSFMPKIQLVTAMLHPLWLYINVFCLDLSIEGVAYSTVITHSLNFLVAYIWITIDRSIVKEGSWNFINKDTFTDYFEFLRYGVPNFLTLGLEVWSFQFIHFCAGFLGATQLGASVILINLQTFLFMASLGTSLVASSLIGNNLGASKPKTAYVYIKAIITTVAAITLTFTLGLMVFRHQIAAAFTTSESIHQEIVTGIFVTSLITFPDGLHCALFGVMKAMGYQDYCTPISFVCYWMIAVPVGYYFGDSSRYGLKGLWIGYPISLTLLCIMSLYLILRTDFKKLSQKVIEKLEKQKLERENS</sequence>
<reference evidence="3" key="1">
    <citation type="submission" date="2023-07" db="EMBL/GenBank/DDBJ databases">
        <authorList>
            <consortium name="AG Swart"/>
            <person name="Singh M."/>
            <person name="Singh A."/>
            <person name="Seah K."/>
            <person name="Emmerich C."/>
        </authorList>
    </citation>
    <scope>NUCLEOTIDE SEQUENCE</scope>
    <source>
        <strain evidence="3">DP1</strain>
    </source>
</reference>
<dbReference type="AlphaFoldDB" id="A0AAD1UD10"/>
<feature type="transmembrane region" description="Helical" evidence="2">
    <location>
        <begin position="456"/>
        <end position="475"/>
    </location>
</feature>
<dbReference type="PANTHER" id="PTHR11206">
    <property type="entry name" value="MULTIDRUG RESISTANCE PROTEIN"/>
    <property type="match status" value="1"/>
</dbReference>
<accession>A0AAD1UD10</accession>
<comment type="similarity">
    <text evidence="1">Belongs to the multi antimicrobial extrusion (MATE) (TC 2.A.66.1) family.</text>
</comment>
<protein>
    <submittedName>
        <fullName evidence="3">Uncharacterized protein</fullName>
    </submittedName>
</protein>
<gene>
    <name evidence="3" type="ORF">ECRASSUSDP1_LOCUS4218</name>
</gene>
<keyword evidence="4" id="KW-1185">Reference proteome</keyword>
<name>A0AAD1UD10_EUPCR</name>
<feature type="transmembrane region" description="Helical" evidence="2">
    <location>
        <begin position="95"/>
        <end position="115"/>
    </location>
</feature>
<evidence type="ECO:0000256" key="1">
    <source>
        <dbReference type="ARBA" id="ARBA00010199"/>
    </source>
</evidence>
<evidence type="ECO:0000256" key="2">
    <source>
        <dbReference type="SAM" id="Phobius"/>
    </source>
</evidence>
<feature type="transmembrane region" description="Helical" evidence="2">
    <location>
        <begin position="284"/>
        <end position="306"/>
    </location>
</feature>
<feature type="transmembrane region" description="Helical" evidence="2">
    <location>
        <begin position="424"/>
        <end position="444"/>
    </location>
</feature>
<evidence type="ECO:0000313" key="4">
    <source>
        <dbReference type="Proteomes" id="UP001295684"/>
    </source>
</evidence>
<dbReference type="Pfam" id="PF01554">
    <property type="entry name" value="MatE"/>
    <property type="match status" value="2"/>
</dbReference>
<organism evidence="3 4">
    <name type="scientific">Euplotes crassus</name>
    <dbReference type="NCBI Taxonomy" id="5936"/>
    <lineage>
        <taxon>Eukaryota</taxon>
        <taxon>Sar</taxon>
        <taxon>Alveolata</taxon>
        <taxon>Ciliophora</taxon>
        <taxon>Intramacronucleata</taxon>
        <taxon>Spirotrichea</taxon>
        <taxon>Hypotrichia</taxon>
        <taxon>Euplotida</taxon>
        <taxon>Euplotidae</taxon>
        <taxon>Moneuplotes</taxon>
    </lineage>
</organism>
<proteinExistence type="inferred from homology"/>
<keyword evidence="2" id="KW-0472">Membrane</keyword>